<dbReference type="EMBL" id="JACIFX010000006">
    <property type="protein sequence ID" value="MBB4231005.1"/>
    <property type="molecule type" value="Genomic_DNA"/>
</dbReference>
<accession>A0ABR6ITI9</accession>
<dbReference type="InterPro" id="IPR004843">
    <property type="entry name" value="Calcineurin-like_PHP"/>
</dbReference>
<dbReference type="Gene3D" id="3.60.21.10">
    <property type="match status" value="1"/>
</dbReference>
<protein>
    <submittedName>
        <fullName evidence="2">Icc-related predicted phosphoesterase</fullName>
    </submittedName>
</protein>
<gene>
    <name evidence="2" type="ORF">GGD56_004871</name>
</gene>
<comment type="caution">
    <text evidence="2">The sequence shown here is derived from an EMBL/GenBank/DDBJ whole genome shotgun (WGS) entry which is preliminary data.</text>
</comment>
<evidence type="ECO:0000313" key="2">
    <source>
        <dbReference type="EMBL" id="MBB4231005.1"/>
    </source>
</evidence>
<dbReference type="PANTHER" id="PTHR37844:SF2">
    <property type="entry name" value="SER_THR PROTEIN PHOSPHATASE SUPERFAMILY (AFU_ORTHOLOGUE AFUA_1G14840)"/>
    <property type="match status" value="1"/>
</dbReference>
<feature type="domain" description="Calcineurin-like phosphoesterase" evidence="1">
    <location>
        <begin position="8"/>
        <end position="226"/>
    </location>
</feature>
<keyword evidence="3" id="KW-1185">Reference proteome</keyword>
<dbReference type="Proteomes" id="UP000551353">
    <property type="component" value="Unassembled WGS sequence"/>
</dbReference>
<proteinExistence type="predicted"/>
<organism evidence="2 3">
    <name type="scientific">Rhizobium mongolense</name>
    <dbReference type="NCBI Taxonomy" id="57676"/>
    <lineage>
        <taxon>Bacteria</taxon>
        <taxon>Pseudomonadati</taxon>
        <taxon>Pseudomonadota</taxon>
        <taxon>Alphaproteobacteria</taxon>
        <taxon>Hyphomicrobiales</taxon>
        <taxon>Rhizobiaceae</taxon>
        <taxon>Rhizobium/Agrobacterium group</taxon>
        <taxon>Rhizobium</taxon>
    </lineage>
</organism>
<evidence type="ECO:0000313" key="3">
    <source>
        <dbReference type="Proteomes" id="UP000551353"/>
    </source>
</evidence>
<dbReference type="SUPFAM" id="SSF56300">
    <property type="entry name" value="Metallo-dependent phosphatases"/>
    <property type="match status" value="1"/>
</dbReference>
<dbReference type="Pfam" id="PF00149">
    <property type="entry name" value="Metallophos"/>
    <property type="match status" value="1"/>
</dbReference>
<sequence length="261" mass="29685">MAAVGGRMKLWIFSDLHLEFDPTPLPIPEADVAICAGDISTDGILPSIDWLSHIGKRMPVVFVAGNHEFYYSSVQEDLESARRQLGERPWQNVYFQENSAVAIQGVRFLGTTLWTDYRLLGSPQPSMAHAEDTMTDFKRIKYRKFPYKRFRPIDAFRMHRDAIAYLKTTKNSDWDKTVVVSHHAPSMKSIPAVYRNDPATPHFASDLEALIHELRPELWVHGHIHARADYMIGGTRVVCNPRGYPQENGVSHFDPGLVIDV</sequence>
<dbReference type="InterPro" id="IPR029052">
    <property type="entry name" value="Metallo-depent_PP-like"/>
</dbReference>
<reference evidence="2 3" key="1">
    <citation type="submission" date="2020-08" db="EMBL/GenBank/DDBJ databases">
        <title>Genomic Encyclopedia of Type Strains, Phase IV (KMG-V): Genome sequencing to study the core and pangenomes of soil and plant-associated prokaryotes.</title>
        <authorList>
            <person name="Whitman W."/>
        </authorList>
    </citation>
    <scope>NUCLEOTIDE SEQUENCE [LARGE SCALE GENOMIC DNA]</scope>
    <source>
        <strain evidence="2 3">SEMIA 4087</strain>
    </source>
</reference>
<name>A0ABR6ITI9_9HYPH</name>
<dbReference type="RefSeq" id="WP_312866216.1">
    <property type="nucleotide sequence ID" value="NZ_JACIFX010000006.1"/>
</dbReference>
<evidence type="ECO:0000259" key="1">
    <source>
        <dbReference type="Pfam" id="PF00149"/>
    </source>
</evidence>
<dbReference type="PANTHER" id="PTHR37844">
    <property type="entry name" value="SER/THR PROTEIN PHOSPHATASE SUPERFAMILY (AFU_ORTHOLOGUE AFUA_1G14840)"/>
    <property type="match status" value="1"/>
</dbReference>